<dbReference type="AlphaFoldDB" id="A0A0X2NNR0"/>
<organism evidence="2 3">
    <name type="scientific">Corynebacterium variabile</name>
    <dbReference type="NCBI Taxonomy" id="1727"/>
    <lineage>
        <taxon>Bacteria</taxon>
        <taxon>Bacillati</taxon>
        <taxon>Actinomycetota</taxon>
        <taxon>Actinomycetes</taxon>
        <taxon>Mycobacteriales</taxon>
        <taxon>Corynebacteriaceae</taxon>
        <taxon>Corynebacterium</taxon>
    </lineage>
</organism>
<dbReference type="Proteomes" id="UP000182498">
    <property type="component" value="Unassembled WGS sequence"/>
</dbReference>
<accession>A0A0X2NNR0</accession>
<keyword evidence="1" id="KW-0812">Transmembrane</keyword>
<dbReference type="EMBL" id="FAUH01000012">
    <property type="protein sequence ID" value="CUU66469.1"/>
    <property type="molecule type" value="Genomic_DNA"/>
</dbReference>
<evidence type="ECO:0000313" key="2">
    <source>
        <dbReference type="EMBL" id="CUU66469.1"/>
    </source>
</evidence>
<protein>
    <submittedName>
        <fullName evidence="2">Uncharacterized protein</fullName>
    </submittedName>
</protein>
<gene>
    <name evidence="2" type="ORF">CVAR292_01813</name>
</gene>
<evidence type="ECO:0000256" key="1">
    <source>
        <dbReference type="SAM" id="Phobius"/>
    </source>
</evidence>
<keyword evidence="1" id="KW-0472">Membrane</keyword>
<keyword evidence="1" id="KW-1133">Transmembrane helix</keyword>
<reference evidence="3" key="1">
    <citation type="submission" date="2015-11" db="EMBL/GenBank/DDBJ databases">
        <authorList>
            <person name="Dugat-Bony E."/>
        </authorList>
    </citation>
    <scope>NUCLEOTIDE SEQUENCE [LARGE SCALE GENOMIC DNA]</scope>
    <source>
        <strain evidence="3">Mu292</strain>
    </source>
</reference>
<proteinExistence type="predicted"/>
<sequence length="337" mass="37632">MMLYHTNDLHDPVFDQEVDHESRYFDNIRELAEGNFSDPGEEFTADATLIPVTDYYGDARAIAVQVDFSTVGTLPDEDVDGWWQLAAAAHDAGDELEVEARLWTCSDWEKDFYASVRLALPNVEDGLGQVEDDITATNLAAVDGFANPLEEYWDPKWRKAHGMTDAEYKARADEVHRKAEAYRTEQGQEHATTSFVPANPYTSPVKRPEAAPAQVDWTHLLTPDPSPRASLFQRGYARGVAGKAMGNVRAPRIDYATVQQCRNIVSSFGGDVTEIDKRGSSLLKALWWVLLIVLSIWALIGLATAPVGLVLTALIVWPFAHHYWTRRKLTAPFGPQE</sequence>
<feature type="transmembrane region" description="Helical" evidence="1">
    <location>
        <begin position="286"/>
        <end position="319"/>
    </location>
</feature>
<keyword evidence="3" id="KW-1185">Reference proteome</keyword>
<name>A0A0X2NNR0_9CORY</name>
<evidence type="ECO:0000313" key="3">
    <source>
        <dbReference type="Proteomes" id="UP000182498"/>
    </source>
</evidence>